<evidence type="ECO:0000256" key="1">
    <source>
        <dbReference type="ARBA" id="ARBA00005662"/>
    </source>
</evidence>
<dbReference type="EMBL" id="JAQOSK010000017">
    <property type="protein sequence ID" value="MDC2959500.1"/>
    <property type="molecule type" value="Genomic_DNA"/>
</dbReference>
<dbReference type="CDD" id="cd07381">
    <property type="entry name" value="MPP_CapA"/>
    <property type="match status" value="1"/>
</dbReference>
<dbReference type="PANTHER" id="PTHR33393">
    <property type="entry name" value="POLYGLUTAMINE SYNTHESIS ACCESSORY PROTEIN RV0574C-RELATED"/>
    <property type="match status" value="1"/>
</dbReference>
<comment type="similarity">
    <text evidence="1">Belongs to the CapA family.</text>
</comment>
<dbReference type="RefSeq" id="WP_272177905.1">
    <property type="nucleotide sequence ID" value="NZ_JAQOSK010000017.1"/>
</dbReference>
<proteinExistence type="inferred from homology"/>
<keyword evidence="5" id="KW-1185">Reference proteome</keyword>
<gene>
    <name evidence="4" type="ORF">PO587_34250</name>
</gene>
<accession>A0ABT5G476</accession>
<feature type="domain" description="Capsule synthesis protein CapA" evidence="3">
    <location>
        <begin position="4"/>
        <end position="246"/>
    </location>
</feature>
<evidence type="ECO:0000259" key="3">
    <source>
        <dbReference type="SMART" id="SM00854"/>
    </source>
</evidence>
<sequence>MAVTIALAGDAMLGRGVAEALAHRKPHPLFTHAVQQVVQAADLFLLNLECCVSDRNTPIDLPGKAFFFRAPPRAADVLADLGADTVSLANNHALDYGPEALRDTRVHLARAGIRAVGAGATAEEARAPLVRAVGGLDIGIIAVADHPAEFAAADGRPGVAYADLWHGDVPAWLTDAIRALARSTDIVLVSVHWGPNMTTRPVAHVRRAAPVLVDAGADLVVGHSAHAFRGFTRNVLYDLGDFIDDYAVHPALRNDLGLLWLVTLDEHGPLRTEAVPIALDYCHTRIADRAEYTWTADRLVRACAEMGTDVTDDGDRLSVDWARSPTRASRPRAQRRGGRTP</sequence>
<dbReference type="Proteomes" id="UP001221328">
    <property type="component" value="Unassembled WGS sequence"/>
</dbReference>
<dbReference type="Pfam" id="PF09587">
    <property type="entry name" value="PGA_cap"/>
    <property type="match status" value="1"/>
</dbReference>
<organism evidence="4 5">
    <name type="scientific">Streptomyces gilvifuscus</name>
    <dbReference type="NCBI Taxonomy" id="1550617"/>
    <lineage>
        <taxon>Bacteria</taxon>
        <taxon>Bacillati</taxon>
        <taxon>Actinomycetota</taxon>
        <taxon>Actinomycetes</taxon>
        <taxon>Kitasatosporales</taxon>
        <taxon>Streptomycetaceae</taxon>
        <taxon>Streptomyces</taxon>
    </lineage>
</organism>
<feature type="region of interest" description="Disordered" evidence="2">
    <location>
        <begin position="321"/>
        <end position="341"/>
    </location>
</feature>
<protein>
    <submittedName>
        <fullName evidence="4">CapA family protein</fullName>
    </submittedName>
</protein>
<evidence type="ECO:0000256" key="2">
    <source>
        <dbReference type="SAM" id="MobiDB-lite"/>
    </source>
</evidence>
<dbReference type="InterPro" id="IPR029052">
    <property type="entry name" value="Metallo-depent_PP-like"/>
</dbReference>
<comment type="caution">
    <text evidence="4">The sequence shown here is derived from an EMBL/GenBank/DDBJ whole genome shotgun (WGS) entry which is preliminary data.</text>
</comment>
<name>A0ABT5G476_9ACTN</name>
<dbReference type="InterPro" id="IPR019079">
    <property type="entry name" value="Capsule_synth_CapA"/>
</dbReference>
<evidence type="ECO:0000313" key="5">
    <source>
        <dbReference type="Proteomes" id="UP001221328"/>
    </source>
</evidence>
<evidence type="ECO:0000313" key="4">
    <source>
        <dbReference type="EMBL" id="MDC2959500.1"/>
    </source>
</evidence>
<feature type="compositionally biased region" description="Basic residues" evidence="2">
    <location>
        <begin position="329"/>
        <end position="341"/>
    </location>
</feature>
<reference evidence="4 5" key="1">
    <citation type="journal article" date="2015" name="Int. J. Syst. Evol. Microbiol.">
        <title>Streptomyces gilvifuscus sp. nov., an actinomycete that produces antibacterial compounds isolated from soil.</title>
        <authorList>
            <person name="Nguyen T.M."/>
            <person name="Kim J."/>
        </authorList>
    </citation>
    <scope>NUCLEOTIDE SEQUENCE [LARGE SCALE GENOMIC DNA]</scope>
    <source>
        <strain evidence="4 5">T113</strain>
    </source>
</reference>
<dbReference type="InterPro" id="IPR052169">
    <property type="entry name" value="CW_Biosynth-Accessory"/>
</dbReference>
<dbReference type="SMART" id="SM00854">
    <property type="entry name" value="PGA_cap"/>
    <property type="match status" value="1"/>
</dbReference>
<dbReference type="Gene3D" id="3.60.21.10">
    <property type="match status" value="1"/>
</dbReference>
<dbReference type="SUPFAM" id="SSF56300">
    <property type="entry name" value="Metallo-dependent phosphatases"/>
    <property type="match status" value="1"/>
</dbReference>
<dbReference type="PANTHER" id="PTHR33393:SF13">
    <property type="entry name" value="PGA BIOSYNTHESIS PROTEIN CAPA"/>
    <property type="match status" value="1"/>
</dbReference>